<dbReference type="EMBL" id="KV448858">
    <property type="protein sequence ID" value="OAX33015.1"/>
    <property type="molecule type" value="Genomic_DNA"/>
</dbReference>
<evidence type="ECO:0000313" key="3">
    <source>
        <dbReference type="Proteomes" id="UP000092154"/>
    </source>
</evidence>
<feature type="region of interest" description="Disordered" evidence="1">
    <location>
        <begin position="1"/>
        <end position="30"/>
    </location>
</feature>
<evidence type="ECO:0000313" key="2">
    <source>
        <dbReference type="EMBL" id="OAX33015.1"/>
    </source>
</evidence>
<evidence type="ECO:0000256" key="1">
    <source>
        <dbReference type="SAM" id="MobiDB-lite"/>
    </source>
</evidence>
<gene>
    <name evidence="2" type="ORF">K503DRAFT_776070</name>
</gene>
<sequence>MRDLGTKLEEKPVQSKVDVQTGRTRRGKREQIQNYQLKSRAFGRSQPDVKRGHRTMTFIGLAGG</sequence>
<dbReference type="AlphaFoldDB" id="A0A1B7MK83"/>
<accession>A0A1B7MK83</accession>
<dbReference type="Proteomes" id="UP000092154">
    <property type="component" value="Unassembled WGS sequence"/>
</dbReference>
<organism evidence="2 3">
    <name type="scientific">Rhizopogon vinicolor AM-OR11-026</name>
    <dbReference type="NCBI Taxonomy" id="1314800"/>
    <lineage>
        <taxon>Eukaryota</taxon>
        <taxon>Fungi</taxon>
        <taxon>Dikarya</taxon>
        <taxon>Basidiomycota</taxon>
        <taxon>Agaricomycotina</taxon>
        <taxon>Agaricomycetes</taxon>
        <taxon>Agaricomycetidae</taxon>
        <taxon>Boletales</taxon>
        <taxon>Suillineae</taxon>
        <taxon>Rhizopogonaceae</taxon>
        <taxon>Rhizopogon</taxon>
    </lineage>
</organism>
<protein>
    <submittedName>
        <fullName evidence="2">Uncharacterized protein</fullName>
    </submittedName>
</protein>
<dbReference type="InParanoid" id="A0A1B7MK83"/>
<reference evidence="2 3" key="1">
    <citation type="submission" date="2016-06" db="EMBL/GenBank/DDBJ databases">
        <title>Comparative genomics of the ectomycorrhizal sister species Rhizopogon vinicolor and Rhizopogon vesiculosus (Basidiomycota: Boletales) reveals a divergence of the mating type B locus.</title>
        <authorList>
            <consortium name="DOE Joint Genome Institute"/>
            <person name="Mujic A.B."/>
            <person name="Kuo A."/>
            <person name="Tritt A."/>
            <person name="Lipzen A."/>
            <person name="Chen C."/>
            <person name="Johnson J."/>
            <person name="Sharma A."/>
            <person name="Barry K."/>
            <person name="Grigoriev I.V."/>
            <person name="Spatafora J.W."/>
        </authorList>
    </citation>
    <scope>NUCLEOTIDE SEQUENCE [LARGE SCALE GENOMIC DNA]</scope>
    <source>
        <strain evidence="2 3">AM-OR11-026</strain>
    </source>
</reference>
<feature type="non-terminal residue" evidence="2">
    <location>
        <position position="1"/>
    </location>
</feature>
<feature type="compositionally biased region" description="Basic and acidic residues" evidence="1">
    <location>
        <begin position="1"/>
        <end position="13"/>
    </location>
</feature>
<keyword evidence="3" id="KW-1185">Reference proteome</keyword>
<proteinExistence type="predicted"/>
<name>A0A1B7MK83_9AGAM</name>